<dbReference type="PANTHER" id="PTHR33745">
    <property type="entry name" value="RSBT ANTAGONIST PROTEIN RSBS-RELATED"/>
    <property type="match status" value="1"/>
</dbReference>
<protein>
    <submittedName>
        <fullName evidence="2">Anti-sigma factor antagonist</fullName>
    </submittedName>
</protein>
<dbReference type="EMBL" id="APKE01000013">
    <property type="protein sequence ID" value="KAF0676680.1"/>
    <property type="molecule type" value="Genomic_DNA"/>
</dbReference>
<sequence>MADTISIYLVEQVLLVTIPDNITDTEIVDLLENLSERIVGEAARGVVIDIASLEIVDTFVGRVLAQLSSVAGMLGARTYVVGMRPAVAMTLVELDMDLPGCRMALSLTQALRELRRDGLA</sequence>
<dbReference type="OrthoDB" id="9797171at2"/>
<accession>A0A921TC55</accession>
<dbReference type="Gene3D" id="3.30.750.24">
    <property type="entry name" value="STAS domain"/>
    <property type="match status" value="1"/>
</dbReference>
<comment type="caution">
    <text evidence="2">The sequence shown here is derived from an EMBL/GenBank/DDBJ whole genome shotgun (WGS) entry which is preliminary data.</text>
</comment>
<dbReference type="AlphaFoldDB" id="A0A921TC55"/>
<reference evidence="2" key="1">
    <citation type="submission" date="2013-03" db="EMBL/GenBank/DDBJ databases">
        <title>Genome Sequence of the Profundibacterium mesophilum strain KAUST100406-0324T from Red Sea, a novel genus in the family Rhodobacteraceae.</title>
        <authorList>
            <person name="Essack M."/>
            <person name="Alam I."/>
            <person name="Lafi F."/>
            <person name="Alawi W."/>
            <person name="Kamanu F."/>
            <person name="Al-Suwailem A."/>
            <person name="Lee O.O."/>
            <person name="Xu Y."/>
            <person name="Bajic V."/>
            <person name="Qian P.-Y."/>
            <person name="Archer J."/>
        </authorList>
    </citation>
    <scope>NUCLEOTIDE SEQUENCE</scope>
    <source>
        <strain evidence="2">KAUST100406-0324</strain>
    </source>
</reference>
<name>A0A921TC55_9RHOB</name>
<dbReference type="InterPro" id="IPR002645">
    <property type="entry name" value="STAS_dom"/>
</dbReference>
<dbReference type="CDD" id="cd07041">
    <property type="entry name" value="STAS_RsbR_RsbS_like"/>
    <property type="match status" value="1"/>
</dbReference>
<dbReference type="SUPFAM" id="SSF52091">
    <property type="entry name" value="SpoIIaa-like"/>
    <property type="match status" value="1"/>
</dbReference>
<dbReference type="PROSITE" id="PS50801">
    <property type="entry name" value="STAS"/>
    <property type="match status" value="1"/>
</dbReference>
<dbReference type="RefSeq" id="WP_159964387.1">
    <property type="nucleotide sequence ID" value="NZ_APKE01000013.1"/>
</dbReference>
<dbReference type="Pfam" id="PF01740">
    <property type="entry name" value="STAS"/>
    <property type="match status" value="1"/>
</dbReference>
<dbReference type="InterPro" id="IPR051932">
    <property type="entry name" value="Bact_StressResp_Reg"/>
</dbReference>
<keyword evidence="3" id="KW-1185">Reference proteome</keyword>
<evidence type="ECO:0000313" key="3">
    <source>
        <dbReference type="Proteomes" id="UP000698242"/>
    </source>
</evidence>
<dbReference type="PANTHER" id="PTHR33745:SF1">
    <property type="entry name" value="RSBT ANTAGONIST PROTEIN RSBS"/>
    <property type="match status" value="1"/>
</dbReference>
<gene>
    <name evidence="2" type="ORF">PMES_00971</name>
</gene>
<organism evidence="2 3">
    <name type="scientific">Profundibacterium mesophilum KAUST100406-0324</name>
    <dbReference type="NCBI Taxonomy" id="1037889"/>
    <lineage>
        <taxon>Bacteria</taxon>
        <taxon>Pseudomonadati</taxon>
        <taxon>Pseudomonadota</taxon>
        <taxon>Alphaproteobacteria</taxon>
        <taxon>Rhodobacterales</taxon>
        <taxon>Roseobacteraceae</taxon>
        <taxon>Profundibacterium</taxon>
    </lineage>
</organism>
<evidence type="ECO:0000313" key="2">
    <source>
        <dbReference type="EMBL" id="KAF0676680.1"/>
    </source>
</evidence>
<dbReference type="Proteomes" id="UP000698242">
    <property type="component" value="Unassembled WGS sequence"/>
</dbReference>
<evidence type="ECO:0000259" key="1">
    <source>
        <dbReference type="PROSITE" id="PS50801"/>
    </source>
</evidence>
<dbReference type="InterPro" id="IPR036513">
    <property type="entry name" value="STAS_dom_sf"/>
</dbReference>
<feature type="domain" description="STAS" evidence="1">
    <location>
        <begin position="3"/>
        <end position="114"/>
    </location>
</feature>
<proteinExistence type="predicted"/>